<protein>
    <submittedName>
        <fullName evidence="1">Uncharacterized protein</fullName>
    </submittedName>
</protein>
<gene>
    <name evidence="1" type="ORF">WPS_19940</name>
</gene>
<reference evidence="1 2" key="1">
    <citation type="journal article" date="2022" name="ISME Commun">
        <title>Vulcanimicrobium alpinus gen. nov. sp. nov., the first cultivated representative of the candidate phylum 'Eremiobacterota', is a metabolically versatile aerobic anoxygenic phototroph.</title>
        <authorList>
            <person name="Yabe S."/>
            <person name="Muto K."/>
            <person name="Abe K."/>
            <person name="Yokota A."/>
            <person name="Staudigel H."/>
            <person name="Tebo B.M."/>
        </authorList>
    </citation>
    <scope>NUCLEOTIDE SEQUENCE [LARGE SCALE GENOMIC DNA]</scope>
    <source>
        <strain evidence="1 2">WC8-2</strain>
    </source>
</reference>
<accession>A0AAN2CA94</accession>
<organism evidence="1 2">
    <name type="scientific">Vulcanimicrobium alpinum</name>
    <dbReference type="NCBI Taxonomy" id="3016050"/>
    <lineage>
        <taxon>Bacteria</taxon>
        <taxon>Bacillati</taxon>
        <taxon>Vulcanimicrobiota</taxon>
        <taxon>Vulcanimicrobiia</taxon>
        <taxon>Vulcanimicrobiales</taxon>
        <taxon>Vulcanimicrobiaceae</taxon>
        <taxon>Vulcanimicrobium</taxon>
    </lineage>
</organism>
<name>A0AAN2CA94_UNVUL</name>
<dbReference type="KEGG" id="vab:WPS_19940"/>
<dbReference type="Proteomes" id="UP001317532">
    <property type="component" value="Chromosome"/>
</dbReference>
<dbReference type="AlphaFoldDB" id="A0AAN2CA94"/>
<dbReference type="EMBL" id="AP025523">
    <property type="protein sequence ID" value="BDE06718.1"/>
    <property type="molecule type" value="Genomic_DNA"/>
</dbReference>
<keyword evidence="2" id="KW-1185">Reference proteome</keyword>
<evidence type="ECO:0000313" key="2">
    <source>
        <dbReference type="Proteomes" id="UP001317532"/>
    </source>
</evidence>
<sequence>MIRREPKPRPVKTIEEVRRMPAPAPKPQALAFDGERLWFGSIVTNRLYSVDPLS</sequence>
<evidence type="ECO:0000313" key="1">
    <source>
        <dbReference type="EMBL" id="BDE06718.1"/>
    </source>
</evidence>
<proteinExistence type="predicted"/>